<evidence type="ECO:0000256" key="6">
    <source>
        <dbReference type="ARBA" id="ARBA00022842"/>
    </source>
</evidence>
<evidence type="ECO:0000256" key="4">
    <source>
        <dbReference type="ARBA" id="ARBA00022741"/>
    </source>
</evidence>
<feature type="binding site" evidence="8">
    <location>
        <begin position="40"/>
        <end position="42"/>
    </location>
    <ligand>
        <name>GTP</name>
        <dbReference type="ChEBI" id="CHEBI:37565"/>
    </ligand>
</feature>
<feature type="binding site" evidence="8">
    <location>
        <position position="305"/>
    </location>
    <ligand>
        <name>GTP</name>
        <dbReference type="ChEBI" id="CHEBI:37565"/>
    </ligand>
</feature>
<evidence type="ECO:0000313" key="11">
    <source>
        <dbReference type="EMBL" id="AJF07434.1"/>
    </source>
</evidence>
<evidence type="ECO:0000256" key="5">
    <source>
        <dbReference type="ARBA" id="ARBA00022755"/>
    </source>
</evidence>
<sequence>MANVVIVGAQWGDEGKGKVVDIYTEYADEVVRYQGGNNAGHTLVVGEEKTILHLIPSGILHEGKRCVIANGVVLDPRVFLQEIENLKKRGYLKDDSQLVVDGNTHIIMPYHVAIDKARESGAGRKIGTTGRGIGPTYEDKIGRRGIRFADLVQPEVFARKVREFLPEKNFLLEKYLGQAPLDEQEIISEYGGYAERLKQYLGSASVLLNRTIEEGKSVLFEGAQGSLLDIDHGTYPYVTSSSTVAGGACTGAGIGPRLIHEVIGISKAYVTRVGEGPFPSELDDEMGDRLRQAGQEFGSTTGRPRRTGWLDAVALREAVRINGMTGLAITKMDVLNDLESIKVCTGYQYHQDLLTDYPHDLDVINQCRPVYEEIDGWCTDICDVTRWEELPPQAQAYLRKIEELAGCPVVLVSVGPRRDQTIQVKNPFQGE</sequence>
<dbReference type="EMBL" id="CP010311">
    <property type="protein sequence ID" value="AJF07434.1"/>
    <property type="molecule type" value="Genomic_DNA"/>
</dbReference>
<dbReference type="CDD" id="cd03108">
    <property type="entry name" value="AdSS"/>
    <property type="match status" value="1"/>
</dbReference>
<dbReference type="SUPFAM" id="SSF52540">
    <property type="entry name" value="P-loop containing nucleoside triphosphate hydrolases"/>
    <property type="match status" value="1"/>
</dbReference>
<keyword evidence="5 8" id="KW-0658">Purine biosynthesis</keyword>
<dbReference type="NCBIfam" id="NF002223">
    <property type="entry name" value="PRK01117.1"/>
    <property type="match status" value="1"/>
</dbReference>
<dbReference type="UniPathway" id="UPA00075">
    <property type="reaction ID" value="UER00335"/>
</dbReference>
<evidence type="ECO:0000256" key="2">
    <source>
        <dbReference type="ARBA" id="ARBA00022598"/>
    </source>
</evidence>
<keyword evidence="6 8" id="KW-0460">Magnesium</keyword>
<dbReference type="PROSITE" id="PS00513">
    <property type="entry name" value="ADENYLOSUCCIN_SYN_2"/>
    <property type="match status" value="1"/>
</dbReference>
<dbReference type="PANTHER" id="PTHR11846:SF0">
    <property type="entry name" value="ADENYLOSUCCINATE SYNTHETASE"/>
    <property type="match status" value="1"/>
</dbReference>
<comment type="similarity">
    <text evidence="8 10">Belongs to the adenylosuccinate synthetase family.</text>
</comment>
<dbReference type="Gene3D" id="1.10.300.10">
    <property type="entry name" value="Adenylosuccinate Synthetase, subunit A, domain 2"/>
    <property type="match status" value="1"/>
</dbReference>
<dbReference type="InterPro" id="IPR018220">
    <property type="entry name" value="Adenylosuccin_syn_GTP-bd"/>
</dbReference>
<feature type="active site" description="Proton donor" evidence="8">
    <location>
        <position position="41"/>
    </location>
</feature>
<keyword evidence="3 8" id="KW-0479">Metal-binding</keyword>
<keyword evidence="8" id="KW-0963">Cytoplasm</keyword>
<feature type="binding site" description="in other chain" evidence="8">
    <location>
        <position position="303"/>
    </location>
    <ligand>
        <name>IMP</name>
        <dbReference type="ChEBI" id="CHEBI:58053"/>
        <note>ligand shared between dimeric partners</note>
    </ligand>
</feature>
<protein>
    <recommendedName>
        <fullName evidence="8 10">Adenylosuccinate synthetase</fullName>
        <shortName evidence="8">AMPSase</shortName>
        <shortName evidence="8">AdSS</shortName>
        <ecNumber evidence="8 10">6.3.4.4</ecNumber>
    </recommendedName>
    <alternativeName>
        <fullName evidence="8">IMP--aspartate ligase</fullName>
    </alternativeName>
</protein>
<keyword evidence="12" id="KW-1185">Reference proteome</keyword>
<dbReference type="InterPro" id="IPR042111">
    <property type="entry name" value="Adenylosuccinate_synth_dom3"/>
</dbReference>
<keyword evidence="7 8" id="KW-0342">GTP-binding</keyword>
<feature type="binding site" evidence="8">
    <location>
        <begin position="12"/>
        <end position="18"/>
    </location>
    <ligand>
        <name>GTP</name>
        <dbReference type="ChEBI" id="CHEBI:37565"/>
    </ligand>
</feature>
<dbReference type="PROSITE" id="PS01266">
    <property type="entry name" value="ADENYLOSUCCIN_SYN_1"/>
    <property type="match status" value="1"/>
</dbReference>
<dbReference type="AlphaFoldDB" id="A0A0B5FS03"/>
<feature type="binding site" description="in other chain" evidence="8">
    <location>
        <begin position="38"/>
        <end position="41"/>
    </location>
    <ligand>
        <name>IMP</name>
        <dbReference type="ChEBI" id="CHEBI:58053"/>
        <note>ligand shared between dimeric partners</note>
    </ligand>
</feature>
<dbReference type="GO" id="GO:0005737">
    <property type="term" value="C:cytoplasm"/>
    <property type="evidence" value="ECO:0007669"/>
    <property type="project" value="UniProtKB-SubCell"/>
</dbReference>
<dbReference type="STRING" id="483547.GSUB_13890"/>
<feature type="binding site" description="in other chain" evidence="8">
    <location>
        <begin position="13"/>
        <end position="16"/>
    </location>
    <ligand>
        <name>IMP</name>
        <dbReference type="ChEBI" id="CHEBI:58053"/>
        <note>ligand shared between dimeric partners</note>
    </ligand>
</feature>
<feature type="binding site" evidence="8">
    <location>
        <begin position="331"/>
        <end position="333"/>
    </location>
    <ligand>
        <name>GTP</name>
        <dbReference type="ChEBI" id="CHEBI:37565"/>
    </ligand>
</feature>
<evidence type="ECO:0000256" key="1">
    <source>
        <dbReference type="ARBA" id="ARBA00011738"/>
    </source>
</evidence>
<evidence type="ECO:0000256" key="9">
    <source>
        <dbReference type="PROSITE-ProRule" id="PRU10134"/>
    </source>
</evidence>
<comment type="function">
    <text evidence="8">Plays an important role in the de novo pathway of purine nucleotide biosynthesis. Catalyzes the first committed step in the biosynthesis of AMP from IMP.</text>
</comment>
<evidence type="ECO:0000256" key="7">
    <source>
        <dbReference type="ARBA" id="ARBA00023134"/>
    </source>
</evidence>
<dbReference type="EC" id="6.3.4.4" evidence="8 10"/>
<feature type="active site" evidence="9">
    <location>
        <position position="140"/>
    </location>
</feature>
<dbReference type="InterPro" id="IPR001114">
    <property type="entry name" value="Adenylosuccinate_synthetase"/>
</dbReference>
<dbReference type="OrthoDB" id="9807553at2"/>
<comment type="subunit">
    <text evidence="1 8">Homodimer.</text>
</comment>
<dbReference type="Gene3D" id="3.40.440.10">
    <property type="entry name" value="Adenylosuccinate Synthetase, subunit A, domain 1"/>
    <property type="match status" value="1"/>
</dbReference>
<dbReference type="NCBIfam" id="TIGR00184">
    <property type="entry name" value="purA"/>
    <property type="match status" value="1"/>
</dbReference>
<dbReference type="Pfam" id="PF00709">
    <property type="entry name" value="Adenylsucc_synt"/>
    <property type="match status" value="1"/>
</dbReference>
<dbReference type="FunFam" id="1.10.300.10:FF:000001">
    <property type="entry name" value="Adenylosuccinate synthetase"/>
    <property type="match status" value="1"/>
</dbReference>
<dbReference type="HOGENOM" id="CLU_029848_0_0_7"/>
<feature type="binding site" evidence="8">
    <location>
        <begin position="413"/>
        <end position="415"/>
    </location>
    <ligand>
        <name>GTP</name>
        <dbReference type="ChEBI" id="CHEBI:37565"/>
    </ligand>
</feature>
<dbReference type="InterPro" id="IPR042109">
    <property type="entry name" value="Adenylosuccinate_synth_dom1"/>
</dbReference>
<dbReference type="GO" id="GO:0000287">
    <property type="term" value="F:magnesium ion binding"/>
    <property type="evidence" value="ECO:0007669"/>
    <property type="project" value="UniProtKB-UniRule"/>
</dbReference>
<dbReference type="InterPro" id="IPR033128">
    <property type="entry name" value="Adenylosuccin_syn_Lys_AS"/>
</dbReference>
<feature type="binding site" evidence="8">
    <location>
        <position position="143"/>
    </location>
    <ligand>
        <name>IMP</name>
        <dbReference type="ChEBI" id="CHEBI:58053"/>
        <note>ligand shared between dimeric partners</note>
    </ligand>
</feature>
<dbReference type="GO" id="GO:0044208">
    <property type="term" value="P:'de novo' AMP biosynthetic process"/>
    <property type="evidence" value="ECO:0007669"/>
    <property type="project" value="UniProtKB-UniRule"/>
</dbReference>
<evidence type="ECO:0000256" key="3">
    <source>
        <dbReference type="ARBA" id="ARBA00022723"/>
    </source>
</evidence>
<feature type="binding site" evidence="8">
    <location>
        <begin position="299"/>
        <end position="305"/>
    </location>
    <ligand>
        <name>substrate</name>
    </ligand>
</feature>
<dbReference type="PANTHER" id="PTHR11846">
    <property type="entry name" value="ADENYLOSUCCINATE SYNTHETASE"/>
    <property type="match status" value="1"/>
</dbReference>
<evidence type="ECO:0000313" key="12">
    <source>
        <dbReference type="Proteomes" id="UP000035036"/>
    </source>
</evidence>
<keyword evidence="2 8" id="KW-0436">Ligase</keyword>
<dbReference type="GO" id="GO:0046040">
    <property type="term" value="P:IMP metabolic process"/>
    <property type="evidence" value="ECO:0007669"/>
    <property type="project" value="TreeGrafter"/>
</dbReference>
<feature type="binding site" evidence="8">
    <location>
        <position position="13"/>
    </location>
    <ligand>
        <name>Mg(2+)</name>
        <dbReference type="ChEBI" id="CHEBI:18420"/>
    </ligand>
</feature>
<evidence type="ECO:0000256" key="10">
    <source>
        <dbReference type="RuleBase" id="RU000520"/>
    </source>
</evidence>
<comment type="pathway">
    <text evidence="8 10">Purine metabolism; AMP biosynthesis via de novo pathway; AMP from IMP: step 1/2.</text>
</comment>
<dbReference type="InterPro" id="IPR027417">
    <property type="entry name" value="P-loop_NTPase"/>
</dbReference>
<organism evidence="11 12">
    <name type="scientific">Geoalkalibacter subterraneus</name>
    <dbReference type="NCBI Taxonomy" id="483547"/>
    <lineage>
        <taxon>Bacteria</taxon>
        <taxon>Pseudomonadati</taxon>
        <taxon>Thermodesulfobacteriota</taxon>
        <taxon>Desulfuromonadia</taxon>
        <taxon>Desulfuromonadales</taxon>
        <taxon>Geoalkalibacteraceae</taxon>
        <taxon>Geoalkalibacter</taxon>
    </lineage>
</organism>
<dbReference type="GO" id="GO:0004019">
    <property type="term" value="F:adenylosuccinate synthase activity"/>
    <property type="evidence" value="ECO:0007669"/>
    <property type="project" value="UniProtKB-UniRule"/>
</dbReference>
<proteinExistence type="inferred from homology"/>
<dbReference type="FunFam" id="3.90.170.10:FF:000001">
    <property type="entry name" value="Adenylosuccinate synthetase"/>
    <property type="match status" value="1"/>
</dbReference>
<keyword evidence="4 8" id="KW-0547">Nucleotide-binding</keyword>
<dbReference type="KEGG" id="gsb:GSUB_13890"/>
<feature type="active site" description="Proton acceptor" evidence="8">
    <location>
        <position position="13"/>
    </location>
</feature>
<dbReference type="HAMAP" id="MF_00011">
    <property type="entry name" value="Adenylosucc_synth"/>
    <property type="match status" value="1"/>
</dbReference>
<comment type="cofactor">
    <cofactor evidence="8">
        <name>Mg(2+)</name>
        <dbReference type="ChEBI" id="CHEBI:18420"/>
    </cofactor>
    <text evidence="8">Binds 1 Mg(2+) ion per subunit.</text>
</comment>
<evidence type="ECO:0000256" key="8">
    <source>
        <dbReference type="HAMAP-Rule" id="MF_00011"/>
    </source>
</evidence>
<name>A0A0B5FS03_9BACT</name>
<dbReference type="GO" id="GO:0005525">
    <property type="term" value="F:GTP binding"/>
    <property type="evidence" value="ECO:0007669"/>
    <property type="project" value="UniProtKB-UniRule"/>
</dbReference>
<feature type="binding site" description="in other chain" evidence="8">
    <location>
        <position position="224"/>
    </location>
    <ligand>
        <name>IMP</name>
        <dbReference type="ChEBI" id="CHEBI:58053"/>
        <note>ligand shared between dimeric partners</note>
    </ligand>
</feature>
<feature type="binding site" evidence="8">
    <location>
        <position position="40"/>
    </location>
    <ligand>
        <name>Mg(2+)</name>
        <dbReference type="ChEBI" id="CHEBI:18420"/>
    </ligand>
</feature>
<reference evidence="11 12" key="1">
    <citation type="journal article" date="2015" name="Genome Announc.">
        <title>Genomes of Geoalkalibacter ferrihydriticus Z-0531T and Geoalkalibacter subterraneus Red1T, Two Haloalkaliphilic Metal-Reducing Deltaproteobacteria.</title>
        <authorList>
            <person name="Badalamenti J.P."/>
            <person name="Krajmalnik-Brown R."/>
            <person name="Torres C.I."/>
            <person name="Bond D.R."/>
        </authorList>
    </citation>
    <scope>NUCLEOTIDE SEQUENCE [LARGE SCALE GENOMIC DNA]</scope>
    <source>
        <strain evidence="11 12">Red1</strain>
    </source>
</reference>
<dbReference type="Gene3D" id="3.90.170.10">
    <property type="entry name" value="Adenylosuccinate Synthetase, subunit A, domain 3"/>
    <property type="match status" value="1"/>
</dbReference>
<dbReference type="SMART" id="SM00788">
    <property type="entry name" value="Adenylsucc_synt"/>
    <property type="match status" value="1"/>
</dbReference>
<dbReference type="InterPro" id="IPR042110">
    <property type="entry name" value="Adenylosuccinate_synth_dom2"/>
</dbReference>
<comment type="catalytic activity">
    <reaction evidence="8 10">
        <text>IMP + L-aspartate + GTP = N(6)-(1,2-dicarboxyethyl)-AMP + GDP + phosphate + 2 H(+)</text>
        <dbReference type="Rhea" id="RHEA:15753"/>
        <dbReference type="ChEBI" id="CHEBI:15378"/>
        <dbReference type="ChEBI" id="CHEBI:29991"/>
        <dbReference type="ChEBI" id="CHEBI:37565"/>
        <dbReference type="ChEBI" id="CHEBI:43474"/>
        <dbReference type="ChEBI" id="CHEBI:57567"/>
        <dbReference type="ChEBI" id="CHEBI:58053"/>
        <dbReference type="ChEBI" id="CHEBI:58189"/>
        <dbReference type="EC" id="6.3.4.4"/>
    </reaction>
</comment>
<gene>
    <name evidence="8" type="primary">purA</name>
    <name evidence="11" type="ORF">GSUB_13890</name>
</gene>
<dbReference type="RefSeq" id="WP_040201342.1">
    <property type="nucleotide sequence ID" value="NZ_CP010311.1"/>
</dbReference>
<dbReference type="Proteomes" id="UP000035036">
    <property type="component" value="Chromosome"/>
</dbReference>
<accession>A0A0B5FS03</accession>
<feature type="binding site" description="in other chain" evidence="8">
    <location>
        <position position="129"/>
    </location>
    <ligand>
        <name>IMP</name>
        <dbReference type="ChEBI" id="CHEBI:58053"/>
        <note>ligand shared between dimeric partners</note>
    </ligand>
</feature>
<feature type="binding site" description="in other chain" evidence="8">
    <location>
        <position position="239"/>
    </location>
    <ligand>
        <name>IMP</name>
        <dbReference type="ChEBI" id="CHEBI:58053"/>
        <note>ligand shared between dimeric partners</note>
    </ligand>
</feature>
<comment type="subcellular location">
    <subcellularLocation>
        <location evidence="8">Cytoplasm</location>
    </subcellularLocation>
</comment>